<dbReference type="InterPro" id="IPR032466">
    <property type="entry name" value="Metal_Hydrolase"/>
</dbReference>
<dbReference type="PANTHER" id="PTHR22642">
    <property type="entry name" value="IMIDAZOLONEPROPIONASE"/>
    <property type="match status" value="1"/>
</dbReference>
<dbReference type="Proteomes" id="UP000006666">
    <property type="component" value="Chromosome"/>
</dbReference>
<reference evidence="2 3" key="1">
    <citation type="journal article" date="2009" name="Stand. Genomic Sci.">
        <title>Complete genome sequence of Kytococcus sedentarius type strain (541).</title>
        <authorList>
            <person name="Sims D."/>
            <person name="Brettin T."/>
            <person name="Detter J.C."/>
            <person name="Han C."/>
            <person name="Lapidus A."/>
            <person name="Copeland A."/>
            <person name="Glavina Del Rio T."/>
            <person name="Nolan M."/>
            <person name="Chen F."/>
            <person name="Lucas S."/>
            <person name="Tice H."/>
            <person name="Cheng J.F."/>
            <person name="Bruce D."/>
            <person name="Goodwin L."/>
            <person name="Pitluck S."/>
            <person name="Ovchinnikova G."/>
            <person name="Pati A."/>
            <person name="Ivanova N."/>
            <person name="Mavrommatis K."/>
            <person name="Chen A."/>
            <person name="Palaniappan K."/>
            <person name="D'haeseleer P."/>
            <person name="Chain P."/>
            <person name="Bristow J."/>
            <person name="Eisen J.A."/>
            <person name="Markowitz V."/>
            <person name="Hugenholtz P."/>
            <person name="Schneider S."/>
            <person name="Goker M."/>
            <person name="Pukall R."/>
            <person name="Kyrpides N.C."/>
            <person name="Klenk H.P."/>
        </authorList>
    </citation>
    <scope>NUCLEOTIDE SEQUENCE [LARGE SCALE GENOMIC DNA]</scope>
    <source>
        <strain evidence="3">ATCC 14392 / DSM 20547 / JCM 11482 / CCUG 33030 / NBRC 15357 / NCTC 11040 / CCM 314 / 541</strain>
    </source>
</reference>
<dbReference type="Gene3D" id="3.20.20.140">
    <property type="entry name" value="Metal-dependent hydrolases"/>
    <property type="match status" value="1"/>
</dbReference>
<organism evidence="2 3">
    <name type="scientific">Kytococcus sedentarius (strain ATCC 14392 / DSM 20547 / JCM 11482 / CCUG 33030 / NBRC 15357 / NCTC 11040 / CCM 314 / 541)</name>
    <name type="common">Micrococcus sedentarius</name>
    <dbReference type="NCBI Taxonomy" id="478801"/>
    <lineage>
        <taxon>Bacteria</taxon>
        <taxon>Bacillati</taxon>
        <taxon>Actinomycetota</taxon>
        <taxon>Actinomycetes</taxon>
        <taxon>Micrococcales</taxon>
        <taxon>Kytococcaceae</taxon>
        <taxon>Kytococcus</taxon>
    </lineage>
</organism>
<accession>C7NFY9</accession>
<feature type="domain" description="Amidohydrolase 3" evidence="1">
    <location>
        <begin position="56"/>
        <end position="504"/>
    </location>
</feature>
<keyword evidence="3" id="KW-1185">Reference proteome</keyword>
<keyword evidence="2" id="KW-0378">Hydrolase</keyword>
<dbReference type="KEGG" id="kse:Ksed_09430"/>
<protein>
    <submittedName>
        <fullName evidence="2">Predicted TIM-barrel fold metal-dependent hydrolase</fullName>
    </submittedName>
</protein>
<dbReference type="InterPro" id="IPR011059">
    <property type="entry name" value="Metal-dep_hydrolase_composite"/>
</dbReference>
<dbReference type="Gene3D" id="3.10.310.70">
    <property type="match status" value="1"/>
</dbReference>
<dbReference type="eggNOG" id="COG1574">
    <property type="taxonomic scope" value="Bacteria"/>
</dbReference>
<evidence type="ECO:0000313" key="2">
    <source>
        <dbReference type="EMBL" id="ACV05989.1"/>
    </source>
</evidence>
<dbReference type="InterPro" id="IPR013108">
    <property type="entry name" value="Amidohydro_3"/>
</dbReference>
<dbReference type="EMBL" id="CP001686">
    <property type="protein sequence ID" value="ACV05989.1"/>
    <property type="molecule type" value="Genomic_DNA"/>
</dbReference>
<sequence length="506" mass="53624">MTDLLVTDVRIVSLDGGDRPGSAPTEPVDLLVRDGRVAEVGPGLERASGVPELAGRGRWVVPGLWDHHVHVGQWGATQQRLDLAPATSARDVVGRVAERLRSGEPLPETGVLVGWGHRSAQWDEEPTVAMLDEVTGEVPVVLISGDGHHGWLNTPALRLLDGPQTIGVVQEAQWFPLYDRLGRIPGAAEVAEHGVARAISDALAVGVVGLTDLEMGRPWEDWRRRVDLGQPMVRVRTGVYAEELQGVLDAGMRTGEAIEGTDGLVTMGPLKIISDGSLNTRTAWCREPYADAHRLAHPCGAPNLTRQEMHELMAAGHAGGLEMAIHAIGDAAVGQALAAFAKTGARGGIEHAQLIGEVDLPLWSSLPVRASVQPAHLLDDRSVTEQCWPDRTGRIFPLRRFADHGIEMAMGSDAPVSPLDPWLELGAAVHRGPVDGASWHPELALTPAEALAASVDGQRVRAGARGDLVLLDADPLAGDDSAAQAEALRTMGVSATVLGGLVVHGE</sequence>
<proteinExistence type="predicted"/>
<gene>
    <name evidence="2" type="ordered locus">Ksed_09430</name>
</gene>
<dbReference type="Gene3D" id="2.30.40.10">
    <property type="entry name" value="Urease, subunit C, domain 1"/>
    <property type="match status" value="1"/>
</dbReference>
<name>C7NFY9_KYTSD</name>
<dbReference type="RefSeq" id="WP_012802403.1">
    <property type="nucleotide sequence ID" value="NC_013169.1"/>
</dbReference>
<dbReference type="PANTHER" id="PTHR22642:SF2">
    <property type="entry name" value="PROTEIN LONG AFTER FAR-RED 3"/>
    <property type="match status" value="1"/>
</dbReference>
<dbReference type="SUPFAM" id="SSF51338">
    <property type="entry name" value="Composite domain of metallo-dependent hydrolases"/>
    <property type="match status" value="1"/>
</dbReference>
<dbReference type="GO" id="GO:0016810">
    <property type="term" value="F:hydrolase activity, acting on carbon-nitrogen (but not peptide) bonds"/>
    <property type="evidence" value="ECO:0007669"/>
    <property type="project" value="InterPro"/>
</dbReference>
<dbReference type="HOGENOM" id="CLU_009942_3_0_11"/>
<dbReference type="AlphaFoldDB" id="C7NFY9"/>
<evidence type="ECO:0000259" key="1">
    <source>
        <dbReference type="Pfam" id="PF07969"/>
    </source>
</evidence>
<dbReference type="SUPFAM" id="SSF51556">
    <property type="entry name" value="Metallo-dependent hydrolases"/>
    <property type="match status" value="1"/>
</dbReference>
<evidence type="ECO:0000313" key="3">
    <source>
        <dbReference type="Proteomes" id="UP000006666"/>
    </source>
</evidence>
<dbReference type="Pfam" id="PF07969">
    <property type="entry name" value="Amidohydro_3"/>
    <property type="match status" value="1"/>
</dbReference>
<dbReference type="STRING" id="478801.Ksed_09430"/>